<dbReference type="FunFam" id="3.40.640.10:FF:000003">
    <property type="entry name" value="Cysteine desulfurase IscS"/>
    <property type="match status" value="1"/>
</dbReference>
<dbReference type="OrthoDB" id="10250117at2759"/>
<dbReference type="EC" id="2.8.1.7" evidence="3"/>
<dbReference type="GO" id="GO:0034227">
    <property type="term" value="P:tRNA thio-modification"/>
    <property type="evidence" value="ECO:0007669"/>
    <property type="project" value="UniProtKB-ARBA"/>
</dbReference>
<dbReference type="InterPro" id="IPR015421">
    <property type="entry name" value="PyrdxlP-dep_Trfase_major"/>
</dbReference>
<evidence type="ECO:0000259" key="12">
    <source>
        <dbReference type="Pfam" id="PF00266"/>
    </source>
</evidence>
<dbReference type="InterPro" id="IPR020578">
    <property type="entry name" value="Aminotrans_V_PyrdxlP_BS"/>
</dbReference>
<dbReference type="GO" id="GO:0051536">
    <property type="term" value="F:iron-sulfur cluster binding"/>
    <property type="evidence" value="ECO:0007669"/>
    <property type="project" value="UniProtKB-KW"/>
</dbReference>
<evidence type="ECO:0000313" key="14">
    <source>
        <dbReference type="Proteomes" id="UP001056012"/>
    </source>
</evidence>
<evidence type="ECO:0000256" key="3">
    <source>
        <dbReference type="ARBA" id="ARBA00012239"/>
    </source>
</evidence>
<comment type="function">
    <text evidence="9">Catalyzes the removal of elemental sulfur from cysteine to produce alanine. It supplies the inorganic sulfur for iron-sulfur (Fe-S) clusters. Plays a role in both tRNA-processing and mitochondrial metabolism. Involved in the 2-thio-modification of both 5-carboxymethylaminomethyl-2-thiouridine in mitochondrial tRNAs and 5-methoxycarbonylmethyl-2-thiouridine (mcm5s2U) in cytoplasmic tRNAs.</text>
</comment>
<dbReference type="GO" id="GO:0005634">
    <property type="term" value="C:nucleus"/>
    <property type="evidence" value="ECO:0007669"/>
    <property type="project" value="TreeGrafter"/>
</dbReference>
<dbReference type="GO" id="GO:0005739">
    <property type="term" value="C:mitochondrion"/>
    <property type="evidence" value="ECO:0007669"/>
    <property type="project" value="TreeGrafter"/>
</dbReference>
<dbReference type="VEuPathDB" id="FungiDB:yc1106_05336"/>
<evidence type="ECO:0000256" key="2">
    <source>
        <dbReference type="ARBA" id="ARBA00006490"/>
    </source>
</evidence>
<dbReference type="InterPro" id="IPR010240">
    <property type="entry name" value="Cys_deSase_IscS"/>
</dbReference>
<dbReference type="GO" id="GO:0046872">
    <property type="term" value="F:metal ion binding"/>
    <property type="evidence" value="ECO:0007669"/>
    <property type="project" value="UniProtKB-KW"/>
</dbReference>
<comment type="catalytic activity">
    <reaction evidence="10">
        <text>(sulfur carrier)-H + L-cysteine = (sulfur carrier)-SH + L-alanine</text>
        <dbReference type="Rhea" id="RHEA:43892"/>
        <dbReference type="Rhea" id="RHEA-COMP:14737"/>
        <dbReference type="Rhea" id="RHEA-COMP:14739"/>
        <dbReference type="ChEBI" id="CHEBI:29917"/>
        <dbReference type="ChEBI" id="CHEBI:35235"/>
        <dbReference type="ChEBI" id="CHEBI:57972"/>
        <dbReference type="ChEBI" id="CHEBI:64428"/>
        <dbReference type="EC" id="2.8.1.7"/>
    </reaction>
</comment>
<evidence type="ECO:0000313" key="13">
    <source>
        <dbReference type="EMBL" id="USP78062.1"/>
    </source>
</evidence>
<dbReference type="PANTHER" id="PTHR11601:SF34">
    <property type="entry name" value="CYSTEINE DESULFURASE"/>
    <property type="match status" value="1"/>
</dbReference>
<comment type="similarity">
    <text evidence="2">Belongs to the class-V pyridoxal-phosphate-dependent aminotransferase family. NifS/IscS subfamily.</text>
</comment>
<dbReference type="Gene3D" id="3.90.1150.10">
    <property type="entry name" value="Aspartate Aminotransferase, domain 1"/>
    <property type="match status" value="1"/>
</dbReference>
<keyword evidence="14" id="KW-1185">Reference proteome</keyword>
<sequence>MPNIAPTIARQALRIASRRYPSSAFVRAPGAAARRHYVSESKASQATVNVDTAIKQEQRAFLEKTGERPSDATMPTTGMGADAMMSPSAGILKQATVMDQGSRPIYLDMQATTPMDPRVVDKMMPFMTGMYGNPHSRTHAYGWETDKAVEEARAHIANLIGADPKEIIFTSGATESNNMSIKGVARFFGKGGKKKHIITAQTEHKCVLDSCRHLQDEGFSVTYLPVGSNGLIDMAQLEAAMRPDTAIVSIMTVNNEIGVVQPVEEIGRLCRSKKVFFHTDAAQAVGKIPIDVNKMNVDLMSISGHKIYGPKGIGACYVRRRPRVRLEPIISGGGQERGLRSGTLAPPLAIGMGEAARICKEEMELMGSNNALTIIQYDTKRITALSNRLLDGLLSLEHTTLNGDRERHYPGCVNVSFAYVEGESLLMALKDIALSSGSACTSASLEPSYVLRALGSSDESAHSSIRFGIGRFTTDSEIDYVLNAVKERVTFLRELSPLWELVQEGVDLNTIEWSQH</sequence>
<dbReference type="InterPro" id="IPR015422">
    <property type="entry name" value="PyrdxlP-dep_Trfase_small"/>
</dbReference>
<keyword evidence="4" id="KW-0808">Transferase</keyword>
<keyword evidence="8" id="KW-0411">Iron-sulfur</keyword>
<dbReference type="GO" id="GO:0030170">
    <property type="term" value="F:pyridoxal phosphate binding"/>
    <property type="evidence" value="ECO:0007669"/>
    <property type="project" value="InterPro"/>
</dbReference>
<comment type="cofactor">
    <cofactor evidence="1 11">
        <name>pyridoxal 5'-phosphate</name>
        <dbReference type="ChEBI" id="CHEBI:597326"/>
    </cofactor>
</comment>
<gene>
    <name evidence="13" type="ORF">yc1106_05336</name>
</gene>
<dbReference type="InterPro" id="IPR000192">
    <property type="entry name" value="Aminotrans_V_dom"/>
</dbReference>
<dbReference type="GO" id="GO:1990221">
    <property type="term" value="C:L-cysteine desulfurase complex"/>
    <property type="evidence" value="ECO:0007669"/>
    <property type="project" value="UniProtKB-ARBA"/>
</dbReference>
<keyword evidence="7" id="KW-0408">Iron</keyword>
<evidence type="ECO:0000256" key="7">
    <source>
        <dbReference type="ARBA" id="ARBA00023004"/>
    </source>
</evidence>
<dbReference type="GO" id="GO:0031071">
    <property type="term" value="F:cysteine desulfurase activity"/>
    <property type="evidence" value="ECO:0007669"/>
    <property type="project" value="UniProtKB-EC"/>
</dbReference>
<name>A0A9Q8Z9I0_CURCL</name>
<dbReference type="PROSITE" id="PS00595">
    <property type="entry name" value="AA_TRANSFER_CLASS_5"/>
    <property type="match status" value="1"/>
</dbReference>
<evidence type="ECO:0000256" key="1">
    <source>
        <dbReference type="ARBA" id="ARBA00001933"/>
    </source>
</evidence>
<dbReference type="HAMAP" id="MF_00331">
    <property type="entry name" value="Cys_desulf_IscS"/>
    <property type="match status" value="1"/>
</dbReference>
<protein>
    <recommendedName>
        <fullName evidence="3">cysteine desulfurase</fullName>
        <ecNumber evidence="3">2.8.1.7</ecNumber>
    </recommendedName>
</protein>
<evidence type="ECO:0000256" key="5">
    <source>
        <dbReference type="ARBA" id="ARBA00022723"/>
    </source>
</evidence>
<organism evidence="13 14">
    <name type="scientific">Curvularia clavata</name>
    <dbReference type="NCBI Taxonomy" id="95742"/>
    <lineage>
        <taxon>Eukaryota</taxon>
        <taxon>Fungi</taxon>
        <taxon>Dikarya</taxon>
        <taxon>Ascomycota</taxon>
        <taxon>Pezizomycotina</taxon>
        <taxon>Dothideomycetes</taxon>
        <taxon>Pleosporomycetidae</taxon>
        <taxon>Pleosporales</taxon>
        <taxon>Pleosporineae</taxon>
        <taxon>Pleosporaceae</taxon>
        <taxon>Curvularia</taxon>
    </lineage>
</organism>
<dbReference type="NCBIfam" id="TIGR02006">
    <property type="entry name" value="IscS"/>
    <property type="match status" value="1"/>
</dbReference>
<dbReference type="Pfam" id="PF00266">
    <property type="entry name" value="Aminotran_5"/>
    <property type="match status" value="1"/>
</dbReference>
<dbReference type="AlphaFoldDB" id="A0A9Q8Z9I0"/>
<evidence type="ECO:0000256" key="10">
    <source>
        <dbReference type="ARBA" id="ARBA00050776"/>
    </source>
</evidence>
<keyword evidence="5" id="KW-0479">Metal-binding</keyword>
<dbReference type="Proteomes" id="UP001056012">
    <property type="component" value="Chromosome 4"/>
</dbReference>
<evidence type="ECO:0000256" key="11">
    <source>
        <dbReference type="RuleBase" id="RU004504"/>
    </source>
</evidence>
<dbReference type="NCBIfam" id="NF010611">
    <property type="entry name" value="PRK14012.1"/>
    <property type="match status" value="1"/>
</dbReference>
<dbReference type="EMBL" id="CP089277">
    <property type="protein sequence ID" value="USP78062.1"/>
    <property type="molecule type" value="Genomic_DNA"/>
</dbReference>
<dbReference type="PANTHER" id="PTHR11601">
    <property type="entry name" value="CYSTEINE DESULFURYLASE FAMILY MEMBER"/>
    <property type="match status" value="1"/>
</dbReference>
<evidence type="ECO:0000256" key="6">
    <source>
        <dbReference type="ARBA" id="ARBA00022898"/>
    </source>
</evidence>
<feature type="domain" description="Aminotransferase class V" evidence="12">
    <location>
        <begin position="105"/>
        <end position="481"/>
    </location>
</feature>
<reference evidence="13" key="1">
    <citation type="submission" date="2021-12" db="EMBL/GenBank/DDBJ databases">
        <title>Curvularia clavata genome.</title>
        <authorList>
            <person name="Cao Y."/>
        </authorList>
    </citation>
    <scope>NUCLEOTIDE SEQUENCE</scope>
    <source>
        <strain evidence="13">Yc1106</strain>
    </source>
</reference>
<keyword evidence="6" id="KW-0663">Pyridoxal phosphate</keyword>
<dbReference type="Gene3D" id="3.40.640.10">
    <property type="entry name" value="Type I PLP-dependent aspartate aminotransferase-like (Major domain)"/>
    <property type="match status" value="1"/>
</dbReference>
<dbReference type="FunFam" id="3.90.1150.10:FF:000002">
    <property type="entry name" value="Cysteine desulfurase IscS"/>
    <property type="match status" value="1"/>
</dbReference>
<dbReference type="GO" id="GO:0044571">
    <property type="term" value="P:[2Fe-2S] cluster assembly"/>
    <property type="evidence" value="ECO:0007669"/>
    <property type="project" value="InterPro"/>
</dbReference>
<dbReference type="GO" id="GO:0002098">
    <property type="term" value="P:tRNA wobble uridine modification"/>
    <property type="evidence" value="ECO:0007669"/>
    <property type="project" value="UniProtKB-ARBA"/>
</dbReference>
<evidence type="ECO:0000256" key="8">
    <source>
        <dbReference type="ARBA" id="ARBA00023014"/>
    </source>
</evidence>
<evidence type="ECO:0000256" key="4">
    <source>
        <dbReference type="ARBA" id="ARBA00022679"/>
    </source>
</evidence>
<dbReference type="SUPFAM" id="SSF53383">
    <property type="entry name" value="PLP-dependent transferases"/>
    <property type="match status" value="1"/>
</dbReference>
<dbReference type="InterPro" id="IPR015424">
    <property type="entry name" value="PyrdxlP-dep_Trfase"/>
</dbReference>
<evidence type="ECO:0000256" key="9">
    <source>
        <dbReference type="ARBA" id="ARBA00045623"/>
    </source>
</evidence>
<proteinExistence type="inferred from homology"/>
<accession>A0A9Q8Z9I0</accession>